<name>A0ABD6PY30_9BURK</name>
<accession>A0ABD6PY30</accession>
<evidence type="ECO:0000313" key="2">
    <source>
        <dbReference type="Proteomes" id="UP000183667"/>
    </source>
</evidence>
<dbReference type="Proteomes" id="UP000183667">
    <property type="component" value="Unassembled WGS sequence"/>
</dbReference>
<proteinExistence type="predicted"/>
<evidence type="ECO:0008006" key="3">
    <source>
        <dbReference type="Google" id="ProtNLM"/>
    </source>
</evidence>
<gene>
    <name evidence="1" type="ORF">BGV66_24960</name>
</gene>
<reference evidence="2" key="1">
    <citation type="submission" date="2016-08" db="EMBL/GenBank/DDBJ databases">
        <title>Population biology and virulence potential of Burkholderia ubonensis.</title>
        <authorList>
            <person name="Price E.P."/>
            <person name="Currie B.J."/>
            <person name="Wagner D.M."/>
        </authorList>
    </citation>
    <scope>NUCLEOTIDE SEQUENCE [LARGE SCALE GENOMIC DNA]</scope>
    <source>
        <strain evidence="2">MSMB0103</strain>
    </source>
</reference>
<organism evidence="1 2">
    <name type="scientific">Burkholderia ubonensis</name>
    <dbReference type="NCBI Taxonomy" id="101571"/>
    <lineage>
        <taxon>Bacteria</taxon>
        <taxon>Pseudomonadati</taxon>
        <taxon>Pseudomonadota</taxon>
        <taxon>Betaproteobacteria</taxon>
        <taxon>Burkholderiales</taxon>
        <taxon>Burkholderiaceae</taxon>
        <taxon>Burkholderia</taxon>
        <taxon>Burkholderia cepacia complex</taxon>
    </lineage>
</organism>
<dbReference type="EMBL" id="MEAU01000041">
    <property type="protein sequence ID" value="OJA43203.1"/>
    <property type="molecule type" value="Genomic_DNA"/>
</dbReference>
<evidence type="ECO:0000313" key="1">
    <source>
        <dbReference type="EMBL" id="OJA43203.1"/>
    </source>
</evidence>
<comment type="caution">
    <text evidence="1">The sequence shown here is derived from an EMBL/GenBank/DDBJ whole genome shotgun (WGS) entry which is preliminary data.</text>
</comment>
<protein>
    <recommendedName>
        <fullName evidence="3">TetR family transcriptional regulator</fullName>
    </recommendedName>
</protein>
<dbReference type="AlphaFoldDB" id="A0ABD6PY30"/>
<sequence>MRFASIAHAQQFSQIMHDRLETARSHPTLRLLIDRFPRGQVIRQHAPRRAASDQPAQRIEDLAKLVAALFTVFSHQRQIRHYERPFFVAYIARIRLAGFHPDILPYQRQSS</sequence>